<feature type="binding site" evidence="1">
    <location>
        <position position="19"/>
    </location>
    <ligand>
        <name>S-adenosyl-L-methionine</name>
        <dbReference type="ChEBI" id="CHEBI:59789"/>
    </ligand>
</feature>
<evidence type="ECO:0000313" key="2">
    <source>
        <dbReference type="EMBL" id="KKO72071.1"/>
    </source>
</evidence>
<dbReference type="InterPro" id="IPR007473">
    <property type="entry name" value="RlmJ"/>
</dbReference>
<dbReference type="Proteomes" id="UP000078084">
    <property type="component" value="Unassembled WGS sequence"/>
</dbReference>
<feature type="binding site" evidence="1">
    <location>
        <position position="170"/>
    </location>
    <ligand>
        <name>S-adenosyl-L-methionine</name>
        <dbReference type="ChEBI" id="CHEBI:59789"/>
    </ligand>
</feature>
<dbReference type="Gene3D" id="3.40.50.150">
    <property type="entry name" value="Vaccinia Virus protein VP39"/>
    <property type="match status" value="1"/>
</dbReference>
<dbReference type="PATRIC" id="fig|206506.3.peg.1459"/>
<comment type="caution">
    <text evidence="2">The sequence shown here is derived from an EMBL/GenBank/DDBJ whole genome shotgun (WGS) entry which is preliminary data.</text>
</comment>
<comment type="subunit">
    <text evidence="1">Monomer.</text>
</comment>
<organism evidence="2 3">
    <name type="scientific">Kerstersia gyiorum</name>
    <dbReference type="NCBI Taxonomy" id="206506"/>
    <lineage>
        <taxon>Bacteria</taxon>
        <taxon>Pseudomonadati</taxon>
        <taxon>Pseudomonadota</taxon>
        <taxon>Betaproteobacteria</taxon>
        <taxon>Burkholderiales</taxon>
        <taxon>Alcaligenaceae</taxon>
        <taxon>Kerstersia</taxon>
    </lineage>
</organism>
<protein>
    <recommendedName>
        <fullName evidence="1">Ribosomal RNA large subunit methyltransferase J</fullName>
        <ecNumber evidence="1">2.1.1.266</ecNumber>
    </recommendedName>
    <alternativeName>
        <fullName evidence="1">23S rRNA (adenine(2030)-N6)-methyltransferase</fullName>
    </alternativeName>
    <alternativeName>
        <fullName evidence="1">23S rRNA m6A2030 methyltransferase</fullName>
    </alternativeName>
</protein>
<feature type="site" description="Interaction with substrate rRNA" evidence="1">
    <location>
        <position position="4"/>
    </location>
</feature>
<dbReference type="RefSeq" id="WP_068369498.1">
    <property type="nucleotide sequence ID" value="NZ_LBNE01000003.1"/>
</dbReference>
<name>A0A171KT54_9BURK</name>
<dbReference type="AlphaFoldDB" id="A0A171KT54"/>
<dbReference type="EMBL" id="LBNE01000003">
    <property type="protein sequence ID" value="KKO72071.1"/>
    <property type="molecule type" value="Genomic_DNA"/>
</dbReference>
<evidence type="ECO:0000256" key="1">
    <source>
        <dbReference type="HAMAP-Rule" id="MF_00934"/>
    </source>
</evidence>
<dbReference type="GO" id="GO:0003723">
    <property type="term" value="F:RNA binding"/>
    <property type="evidence" value="ECO:0007669"/>
    <property type="project" value="UniProtKB-UniRule"/>
</dbReference>
<dbReference type="SUPFAM" id="SSF53335">
    <property type="entry name" value="S-adenosyl-L-methionine-dependent methyltransferases"/>
    <property type="match status" value="1"/>
</dbReference>
<comment type="catalytic activity">
    <reaction evidence="1">
        <text>adenosine(2030) in 23S rRNA + S-adenosyl-L-methionine = N(6)-methyladenosine(2030) in 23S rRNA + S-adenosyl-L-homocysteine + H(+)</text>
        <dbReference type="Rhea" id="RHEA:43736"/>
        <dbReference type="Rhea" id="RHEA-COMP:10668"/>
        <dbReference type="Rhea" id="RHEA-COMP:10669"/>
        <dbReference type="ChEBI" id="CHEBI:15378"/>
        <dbReference type="ChEBI" id="CHEBI:57856"/>
        <dbReference type="ChEBI" id="CHEBI:59789"/>
        <dbReference type="ChEBI" id="CHEBI:74411"/>
        <dbReference type="ChEBI" id="CHEBI:74449"/>
        <dbReference type="EC" id="2.1.1.266"/>
    </reaction>
</comment>
<gene>
    <name evidence="1" type="primary">rlmJ</name>
    <name evidence="2" type="ORF">AAV32_06825</name>
</gene>
<dbReference type="GO" id="GO:0070475">
    <property type="term" value="P:rRNA base methylation"/>
    <property type="evidence" value="ECO:0007669"/>
    <property type="project" value="UniProtKB-UniRule"/>
</dbReference>
<dbReference type="PANTHER" id="PTHR37426:SF1">
    <property type="entry name" value="RIBOSOMAL RNA LARGE SUBUNIT METHYLTRANSFERASE J"/>
    <property type="match status" value="1"/>
</dbReference>
<evidence type="ECO:0000313" key="3">
    <source>
        <dbReference type="Proteomes" id="UP000078084"/>
    </source>
</evidence>
<keyword evidence="3" id="KW-1185">Reference proteome</keyword>
<dbReference type="STRING" id="206506.AAV32_06825"/>
<feature type="binding site" evidence="1">
    <location>
        <position position="119"/>
    </location>
    <ligand>
        <name>S-adenosyl-L-methionine</name>
        <dbReference type="ChEBI" id="CHEBI:59789"/>
    </ligand>
</feature>
<sequence>MFSYRHAFHAGNHADVLKHSILLHIVEYFARKETPFWVIDTHAGAGLYALDGDWANKRGEFEDGIGRVWSHQGPMPELVDNYRELIRSFNEDGSLRHYPGSPWVTLSRLRASDRLRLFELHPNEVDVLVANLEESGRRAMRQTTIFNQDGFEGVKALLPVPSRRSLVLIDPPYEDKTDYRKVVTAVNDAIKRYAPGTIAVWYPIVSRVEAQELPRRLQRLPVRNWLNATLTVRSPAPDGRGLHGSGMFLINQPWNLAAALKDALPWMARQLALDGKAGYTLDFQQE</sequence>
<comment type="function">
    <text evidence="1">Specifically methylates the adenine in position 2030 of 23S rRNA.</text>
</comment>
<feature type="binding site" evidence="1">
    <location>
        <position position="42"/>
    </location>
    <ligand>
        <name>S-adenosyl-L-methionine</name>
        <dbReference type="ChEBI" id="CHEBI:59789"/>
    </ligand>
</feature>
<dbReference type="InterPro" id="IPR029063">
    <property type="entry name" value="SAM-dependent_MTases_sf"/>
</dbReference>
<dbReference type="GO" id="GO:0036307">
    <property type="term" value="F:23S rRNA (adenine(2030)-N(6))-methyltransferase activity"/>
    <property type="evidence" value="ECO:0007669"/>
    <property type="project" value="UniProtKB-UniRule"/>
</dbReference>
<keyword evidence="1" id="KW-0949">S-adenosyl-L-methionine</keyword>
<keyword evidence="1" id="KW-0698">rRNA processing</keyword>
<keyword evidence="1" id="KW-0694">RNA-binding</keyword>
<dbReference type="GO" id="GO:0005829">
    <property type="term" value="C:cytosol"/>
    <property type="evidence" value="ECO:0007669"/>
    <property type="project" value="TreeGrafter"/>
</dbReference>
<accession>A0A171KT54</accession>
<proteinExistence type="inferred from homology"/>
<dbReference type="PANTHER" id="PTHR37426">
    <property type="entry name" value="RIBOSOMAL RNA LARGE SUBUNIT METHYLTRANSFERASE J"/>
    <property type="match status" value="1"/>
</dbReference>
<dbReference type="EC" id="2.1.1.266" evidence="1"/>
<keyword evidence="1" id="KW-0808">Transferase</keyword>
<dbReference type="Pfam" id="PF04378">
    <property type="entry name" value="RsmJ"/>
    <property type="match status" value="1"/>
</dbReference>
<feature type="binding site" evidence="1">
    <location>
        <begin position="149"/>
        <end position="150"/>
    </location>
    <ligand>
        <name>S-adenosyl-L-methionine</name>
        <dbReference type="ChEBI" id="CHEBI:59789"/>
    </ligand>
</feature>
<comment type="similarity">
    <text evidence="1">Belongs to the RlmJ family.</text>
</comment>
<dbReference type="HAMAP" id="MF_00934">
    <property type="entry name" value="23SrRNA_methyltr_J"/>
    <property type="match status" value="1"/>
</dbReference>
<reference evidence="2 3" key="1">
    <citation type="submission" date="2015-04" db="EMBL/GenBank/DDBJ databases">
        <title>Genome sequence of Kerstersia gyiorum CG1.</title>
        <authorList>
            <person name="Greninger A.L."/>
            <person name="Kozyreva V."/>
            <person name="Chaturvedi V."/>
        </authorList>
    </citation>
    <scope>NUCLEOTIDE SEQUENCE [LARGE SCALE GENOMIC DNA]</scope>
    <source>
        <strain evidence="2 3">CG1</strain>
    </source>
</reference>
<feature type="binding site" evidence="1">
    <location>
        <position position="101"/>
    </location>
    <ligand>
        <name>S-adenosyl-L-methionine</name>
        <dbReference type="ChEBI" id="CHEBI:59789"/>
    </ligand>
</feature>
<keyword evidence="1" id="KW-0489">Methyltransferase</keyword>
<feature type="active site" description="Proton acceptor" evidence="1">
    <location>
        <position position="170"/>
    </location>
</feature>